<gene>
    <name evidence="3" type="ORF">ECPE_LOCUS3866</name>
</gene>
<evidence type="ECO:0000256" key="2">
    <source>
        <dbReference type="SAM" id="Phobius"/>
    </source>
</evidence>
<evidence type="ECO:0000313" key="3">
    <source>
        <dbReference type="EMBL" id="VDP70853.1"/>
    </source>
</evidence>
<feature type="region of interest" description="Disordered" evidence="1">
    <location>
        <begin position="320"/>
        <end position="360"/>
    </location>
</feature>
<keyword evidence="2" id="KW-1133">Transmembrane helix</keyword>
<accession>A0A183AA81</accession>
<dbReference type="WBParaSite" id="ECPE_0000387101-mRNA-1">
    <property type="protein sequence ID" value="ECPE_0000387101-mRNA-1"/>
    <property type="gene ID" value="ECPE_0000387101"/>
</dbReference>
<evidence type="ECO:0000256" key="1">
    <source>
        <dbReference type="SAM" id="MobiDB-lite"/>
    </source>
</evidence>
<name>A0A183AA81_9TREM</name>
<feature type="compositionally biased region" description="Low complexity" evidence="1">
    <location>
        <begin position="320"/>
        <end position="336"/>
    </location>
</feature>
<dbReference type="Proteomes" id="UP000272942">
    <property type="component" value="Unassembled WGS sequence"/>
</dbReference>
<keyword evidence="4" id="KW-1185">Reference proteome</keyword>
<dbReference type="EMBL" id="UZAN01040760">
    <property type="protein sequence ID" value="VDP70853.1"/>
    <property type="molecule type" value="Genomic_DNA"/>
</dbReference>
<proteinExistence type="predicted"/>
<evidence type="ECO:0000313" key="5">
    <source>
        <dbReference type="WBParaSite" id="ECPE_0000387101-mRNA-1"/>
    </source>
</evidence>
<dbReference type="AlphaFoldDB" id="A0A183AA81"/>
<organism evidence="5">
    <name type="scientific">Echinostoma caproni</name>
    <dbReference type="NCBI Taxonomy" id="27848"/>
    <lineage>
        <taxon>Eukaryota</taxon>
        <taxon>Metazoa</taxon>
        <taxon>Spiralia</taxon>
        <taxon>Lophotrochozoa</taxon>
        <taxon>Platyhelminthes</taxon>
        <taxon>Trematoda</taxon>
        <taxon>Digenea</taxon>
        <taxon>Plagiorchiida</taxon>
        <taxon>Echinostomata</taxon>
        <taxon>Echinostomatoidea</taxon>
        <taxon>Echinostomatidae</taxon>
        <taxon>Echinostoma</taxon>
    </lineage>
</organism>
<reference evidence="3 4" key="2">
    <citation type="submission" date="2018-11" db="EMBL/GenBank/DDBJ databases">
        <authorList>
            <consortium name="Pathogen Informatics"/>
        </authorList>
    </citation>
    <scope>NUCLEOTIDE SEQUENCE [LARGE SCALE GENOMIC DNA]</scope>
    <source>
        <strain evidence="3 4">Egypt</strain>
    </source>
</reference>
<evidence type="ECO:0000313" key="4">
    <source>
        <dbReference type="Proteomes" id="UP000272942"/>
    </source>
</evidence>
<sequence length="360" mass="38935">MSEQPLLNVEQSEGSRIELVGSAGPRRVNFTWTRTSETGSWMQAALQCQTLGGSLPRANEMRYFYKTLRSDDAPLRNQKQSNNLTVFGVNFYLADVLEATMDYPNTESGERMCLVVEKRPNAHVNLAEISAVRSCFTPVNLLVCRFALDGIELGAGSAEQPFEVNDYRGPVSCDPQSGDLSQSGPQPAWIIELKKRAEFQDHHVCFKPTVFYTVSVLCGLIVVLTLLISSALVFRHQRLTRRLKRAQNRDEYLIGAPSVPGSEAGTGPTGPGGAFEGLDTAGSMDILADSAFYRAPGSGPHESYKQAIIQDGYQKLANGAGASGRSGTRSVRGVVSPWSSARGIGGSMRKSHGRSGTGPN</sequence>
<feature type="transmembrane region" description="Helical" evidence="2">
    <location>
        <begin position="210"/>
        <end position="234"/>
    </location>
</feature>
<protein>
    <submittedName>
        <fullName evidence="5">SRCR domain-containing protein</fullName>
    </submittedName>
</protein>
<keyword evidence="2" id="KW-0472">Membrane</keyword>
<keyword evidence="2" id="KW-0812">Transmembrane</keyword>
<reference evidence="5" key="1">
    <citation type="submission" date="2016-06" db="UniProtKB">
        <authorList>
            <consortium name="WormBaseParasite"/>
        </authorList>
    </citation>
    <scope>IDENTIFICATION</scope>
</reference>
<dbReference type="OrthoDB" id="6285068at2759"/>
<feature type="region of interest" description="Disordered" evidence="1">
    <location>
        <begin position="254"/>
        <end position="276"/>
    </location>
</feature>